<evidence type="ECO:0000313" key="2">
    <source>
        <dbReference type="EMBL" id="SSK36607.1"/>
    </source>
</evidence>
<accession>A0A332MB56</accession>
<feature type="domain" description="IrrE N-terminal-like" evidence="1">
    <location>
        <begin position="101"/>
        <end position="141"/>
    </location>
</feature>
<protein>
    <submittedName>
        <fullName evidence="2">Domain of uncharacterized function (DUF955)</fullName>
    </submittedName>
</protein>
<dbReference type="Pfam" id="PF06114">
    <property type="entry name" value="Peptidase_M78"/>
    <property type="match status" value="1"/>
</dbReference>
<reference evidence="2 3" key="1">
    <citation type="submission" date="2018-07" db="EMBL/GenBank/DDBJ databases">
        <authorList>
            <consortium name="Pathogen Informatics"/>
        </authorList>
    </citation>
    <scope>NUCLEOTIDE SEQUENCE [LARGE SCALE GENOMIC DNA]</scope>
    <source>
        <strain evidence="2 3">4300STDY6470422</strain>
    </source>
</reference>
<sequence length="160" mass="18620">MHLMRGTRVRPLSEIEIKAIAVNACFALGFTSKYKYRRRPRRFDVALETLSQWNIVLDPMDDDEWFQETLGLTIGHCEPDKLTIRVPNHIYEMACGGERSALFVIFHELGHLLLQHKPALHFANAMPEQNEDSEWQADLFAETMLDKLGYQTAQLCFEFY</sequence>
<evidence type="ECO:0000259" key="1">
    <source>
        <dbReference type="Pfam" id="PF06114"/>
    </source>
</evidence>
<dbReference type="AlphaFoldDB" id="A0A332MB56"/>
<organism evidence="2 3">
    <name type="scientific">Klebsiella pneumoniae</name>
    <dbReference type="NCBI Taxonomy" id="573"/>
    <lineage>
        <taxon>Bacteria</taxon>
        <taxon>Pseudomonadati</taxon>
        <taxon>Pseudomonadota</taxon>
        <taxon>Gammaproteobacteria</taxon>
        <taxon>Enterobacterales</taxon>
        <taxon>Enterobacteriaceae</taxon>
        <taxon>Klebsiella/Raoultella group</taxon>
        <taxon>Klebsiella</taxon>
        <taxon>Klebsiella pneumoniae complex</taxon>
    </lineage>
</organism>
<dbReference type="Gene3D" id="1.10.10.2910">
    <property type="match status" value="1"/>
</dbReference>
<gene>
    <name evidence="2" type="ORF">SAMEA4364603_02724</name>
</gene>
<dbReference type="RefSeq" id="WP_040242231.1">
    <property type="nucleotide sequence ID" value="NZ_BIHU01000001.1"/>
</dbReference>
<dbReference type="EMBL" id="UFEU01000006">
    <property type="protein sequence ID" value="SSK36607.1"/>
    <property type="molecule type" value="Genomic_DNA"/>
</dbReference>
<dbReference type="InterPro" id="IPR010359">
    <property type="entry name" value="IrrE_HExxH"/>
</dbReference>
<evidence type="ECO:0000313" key="3">
    <source>
        <dbReference type="Proteomes" id="UP000252603"/>
    </source>
</evidence>
<proteinExistence type="predicted"/>
<dbReference type="Proteomes" id="UP000252603">
    <property type="component" value="Unassembled WGS sequence"/>
</dbReference>
<name>A0A332MB56_KLEPN</name>